<keyword evidence="4" id="KW-1185">Reference proteome</keyword>
<evidence type="ECO:0000313" key="3">
    <source>
        <dbReference type="EMBL" id="SUB58557.1"/>
    </source>
</evidence>
<dbReference type="PANTHER" id="PTHR22642:SF2">
    <property type="entry name" value="PROTEIN LONG AFTER FAR-RED 3"/>
    <property type="match status" value="1"/>
</dbReference>
<feature type="domain" description="Amidohydrolase 3" evidence="2">
    <location>
        <begin position="74"/>
        <end position="570"/>
    </location>
</feature>
<dbReference type="SUPFAM" id="SSF51338">
    <property type="entry name" value="Composite domain of metallo-dependent hydrolases"/>
    <property type="match status" value="1"/>
</dbReference>
<evidence type="ECO:0000313" key="4">
    <source>
        <dbReference type="Proteomes" id="UP000255417"/>
    </source>
</evidence>
<reference evidence="3 4" key="1">
    <citation type="submission" date="2018-06" db="EMBL/GenBank/DDBJ databases">
        <authorList>
            <consortium name="Pathogen Informatics"/>
            <person name="Doyle S."/>
        </authorList>
    </citation>
    <scope>NUCLEOTIDE SEQUENCE [LARGE SCALE GENOMIC DNA]</scope>
    <source>
        <strain evidence="3 4">NCTC12872</strain>
    </source>
</reference>
<dbReference type="EMBL" id="UGTA01000001">
    <property type="protein sequence ID" value="SUB58557.1"/>
    <property type="molecule type" value="Genomic_DNA"/>
</dbReference>
<dbReference type="PANTHER" id="PTHR22642">
    <property type="entry name" value="IMIDAZOLONEPROPIONASE"/>
    <property type="match status" value="1"/>
</dbReference>
<dbReference type="EC" id="3.5.1.91" evidence="3"/>
<name>A0A379CA71_9PAST</name>
<dbReference type="CDD" id="cd01300">
    <property type="entry name" value="YtcJ_like"/>
    <property type="match status" value="1"/>
</dbReference>
<dbReference type="InterPro" id="IPR013108">
    <property type="entry name" value="Amidohydro_3"/>
</dbReference>
<dbReference type="Gene3D" id="3.20.20.140">
    <property type="entry name" value="Metal-dependent hydrolases"/>
    <property type="match status" value="1"/>
</dbReference>
<accession>A0A379CA71</accession>
<dbReference type="Pfam" id="PF07969">
    <property type="entry name" value="Amidohydro_3"/>
    <property type="match status" value="1"/>
</dbReference>
<dbReference type="Gene3D" id="3.10.310.70">
    <property type="match status" value="1"/>
</dbReference>
<dbReference type="GO" id="GO:0016810">
    <property type="term" value="F:hydrolase activity, acting on carbon-nitrogen (but not peptide) bonds"/>
    <property type="evidence" value="ECO:0007669"/>
    <property type="project" value="InterPro"/>
</dbReference>
<protein>
    <submittedName>
        <fullName evidence="3">N-substituted formamide deformylase</fullName>
        <ecNumber evidence="3">3.5.1.91</ecNumber>
    </submittedName>
</protein>
<dbReference type="OrthoDB" id="9802793at2"/>
<organism evidence="3 4">
    <name type="scientific">Phocoenobacter uteri</name>
    <dbReference type="NCBI Taxonomy" id="146806"/>
    <lineage>
        <taxon>Bacteria</taxon>
        <taxon>Pseudomonadati</taxon>
        <taxon>Pseudomonadota</taxon>
        <taxon>Gammaproteobacteria</taxon>
        <taxon>Pasteurellales</taxon>
        <taxon>Pasteurellaceae</taxon>
        <taxon>Phocoenobacter</taxon>
    </lineage>
</organism>
<dbReference type="Gene3D" id="2.30.40.10">
    <property type="entry name" value="Urease, subunit C, domain 1"/>
    <property type="match status" value="1"/>
</dbReference>
<gene>
    <name evidence="3" type="primary">nfdA</name>
    <name evidence="3" type="ORF">NCTC12872_00521</name>
</gene>
<evidence type="ECO:0000259" key="2">
    <source>
        <dbReference type="Pfam" id="PF07969"/>
    </source>
</evidence>
<dbReference type="RefSeq" id="WP_115315076.1">
    <property type="nucleotide sequence ID" value="NZ_LWIF01000001.1"/>
</dbReference>
<dbReference type="Proteomes" id="UP000255417">
    <property type="component" value="Unassembled WGS sequence"/>
</dbReference>
<feature type="signal peptide" evidence="1">
    <location>
        <begin position="1"/>
        <end position="20"/>
    </location>
</feature>
<keyword evidence="3" id="KW-0378">Hydrolase</keyword>
<feature type="chain" id="PRO_5016879415" evidence="1">
    <location>
        <begin position="21"/>
        <end position="573"/>
    </location>
</feature>
<dbReference type="InterPro" id="IPR011059">
    <property type="entry name" value="Metal-dep_hydrolase_composite"/>
</dbReference>
<dbReference type="InterPro" id="IPR032466">
    <property type="entry name" value="Metal_Hydrolase"/>
</dbReference>
<evidence type="ECO:0000256" key="1">
    <source>
        <dbReference type="SAM" id="SignalP"/>
    </source>
</evidence>
<dbReference type="SUPFAM" id="SSF51556">
    <property type="entry name" value="Metallo-dependent hydrolases"/>
    <property type="match status" value="1"/>
</dbReference>
<dbReference type="AlphaFoldDB" id="A0A379CA71"/>
<dbReference type="InterPro" id="IPR033932">
    <property type="entry name" value="YtcJ-like"/>
</dbReference>
<proteinExistence type="predicted"/>
<sequence length="573" mass="63377">MKKSLLTLLVASVATQMAFAVDPADMVFKNGDIVTENAKQPQAEAMAIDNGKIVFVGSNDEAVKFIGKNTKIDDLQGKFVIPSFIDSHAHPGMVAVTSSNGELAKYQLPDTSKEDTYAYLRQIAKENPNLPFLMVGTWSNPLWGVEGPDRKEIDDIFPNTVVILLDSSGHSYWLNTAAFNAFGIDENTPDLKENLSFFVKDKNGRKTGWVKEFVLMPYLTTVMPQIDPALLAPAIENYLNFLAKKGVSSIMDAGNFNNELTIIKAIQLLDKTGKLPVRYDASHHLYMPDQLKDAVKTVLDYRKQYSSDLLTFNTIKIHFDGVNEINTGALLEDFANEKGNKGGMLYSEDELKNLLLEMAPHKMNLHLHSVGDRAVRTALNAYEKAQKEYGKKLPVEMTLSHMEVVNPDDMKRFKELGVHANFTPHWFGGTTFKGSDVALGPERYSHNQPAGSVLKAGASVGFSSDVVSKPQEYRANPFMGIQMGATRQEPELGKDTPVFGQADDRISVADMIKGYTINNAKAMNIADKTGSLEVGKSADFMVLPSNLMKMDVYKIKDVKPTAVYFQGKAVKLH</sequence>
<keyword evidence="1" id="KW-0732">Signal</keyword>